<accession>A0A0C3PYD5</accession>
<dbReference type="Proteomes" id="UP000054217">
    <property type="component" value="Unassembled WGS sequence"/>
</dbReference>
<dbReference type="AlphaFoldDB" id="A0A0C3PYD5"/>
<keyword evidence="2" id="KW-1185">Reference proteome</keyword>
<dbReference type="InParanoid" id="A0A0C3PYD5"/>
<evidence type="ECO:0000313" key="1">
    <source>
        <dbReference type="EMBL" id="KIO14184.1"/>
    </source>
</evidence>
<reference evidence="1 2" key="1">
    <citation type="submission" date="2014-04" db="EMBL/GenBank/DDBJ databases">
        <authorList>
            <consortium name="DOE Joint Genome Institute"/>
            <person name="Kuo A."/>
            <person name="Kohler A."/>
            <person name="Costa M.D."/>
            <person name="Nagy L.G."/>
            <person name="Floudas D."/>
            <person name="Copeland A."/>
            <person name="Barry K.W."/>
            <person name="Cichocki N."/>
            <person name="Veneault-Fourrey C."/>
            <person name="LaButti K."/>
            <person name="Lindquist E.A."/>
            <person name="Lipzen A."/>
            <person name="Lundell T."/>
            <person name="Morin E."/>
            <person name="Murat C."/>
            <person name="Sun H."/>
            <person name="Tunlid A."/>
            <person name="Henrissat B."/>
            <person name="Grigoriev I.V."/>
            <person name="Hibbett D.S."/>
            <person name="Martin F."/>
            <person name="Nordberg H.P."/>
            <person name="Cantor M.N."/>
            <person name="Hua S.X."/>
        </authorList>
    </citation>
    <scope>NUCLEOTIDE SEQUENCE [LARGE SCALE GENOMIC DNA]</scope>
    <source>
        <strain evidence="1 2">Marx 270</strain>
    </source>
</reference>
<reference evidence="2" key="2">
    <citation type="submission" date="2015-01" db="EMBL/GenBank/DDBJ databases">
        <title>Evolutionary Origins and Diversification of the Mycorrhizal Mutualists.</title>
        <authorList>
            <consortium name="DOE Joint Genome Institute"/>
            <consortium name="Mycorrhizal Genomics Consortium"/>
            <person name="Kohler A."/>
            <person name="Kuo A."/>
            <person name="Nagy L.G."/>
            <person name="Floudas D."/>
            <person name="Copeland A."/>
            <person name="Barry K.W."/>
            <person name="Cichocki N."/>
            <person name="Veneault-Fourrey C."/>
            <person name="LaButti K."/>
            <person name="Lindquist E.A."/>
            <person name="Lipzen A."/>
            <person name="Lundell T."/>
            <person name="Morin E."/>
            <person name="Murat C."/>
            <person name="Riley R."/>
            <person name="Ohm R."/>
            <person name="Sun H."/>
            <person name="Tunlid A."/>
            <person name="Henrissat B."/>
            <person name="Grigoriev I.V."/>
            <person name="Hibbett D.S."/>
            <person name="Martin F."/>
        </authorList>
    </citation>
    <scope>NUCLEOTIDE SEQUENCE [LARGE SCALE GENOMIC DNA]</scope>
    <source>
        <strain evidence="2">Marx 270</strain>
    </source>
</reference>
<protein>
    <submittedName>
        <fullName evidence="1">Uncharacterized protein</fullName>
    </submittedName>
</protein>
<name>A0A0C3PYD5_PISTI</name>
<evidence type="ECO:0000313" key="2">
    <source>
        <dbReference type="Proteomes" id="UP000054217"/>
    </source>
</evidence>
<dbReference type="HOGENOM" id="CLU_2373621_0_0_1"/>
<sequence>MLFLPAIGNTSAAHLIILPSHPQSPRTAQNSTTAYQAVQNYISRCIFVTSVSECTSIGNASPSQGCYPAMSSIQQPFRTCCKCDNQDRIILRSLR</sequence>
<dbReference type="EMBL" id="KN831945">
    <property type="protein sequence ID" value="KIO14184.1"/>
    <property type="molecule type" value="Genomic_DNA"/>
</dbReference>
<proteinExistence type="predicted"/>
<organism evidence="1 2">
    <name type="scientific">Pisolithus tinctorius Marx 270</name>
    <dbReference type="NCBI Taxonomy" id="870435"/>
    <lineage>
        <taxon>Eukaryota</taxon>
        <taxon>Fungi</taxon>
        <taxon>Dikarya</taxon>
        <taxon>Basidiomycota</taxon>
        <taxon>Agaricomycotina</taxon>
        <taxon>Agaricomycetes</taxon>
        <taxon>Agaricomycetidae</taxon>
        <taxon>Boletales</taxon>
        <taxon>Sclerodermatineae</taxon>
        <taxon>Pisolithaceae</taxon>
        <taxon>Pisolithus</taxon>
    </lineage>
</organism>
<gene>
    <name evidence="1" type="ORF">M404DRAFT_992436</name>
</gene>